<protein>
    <submittedName>
        <fullName evidence="2">Uncharacterized protein</fullName>
    </submittedName>
</protein>
<dbReference type="AlphaFoldDB" id="A0A645FSA1"/>
<gene>
    <name evidence="2" type="ORF">SDC9_163846</name>
</gene>
<feature type="region of interest" description="Disordered" evidence="1">
    <location>
        <begin position="1"/>
        <end position="55"/>
    </location>
</feature>
<dbReference type="EMBL" id="VSSQ01063466">
    <property type="protein sequence ID" value="MPN16502.1"/>
    <property type="molecule type" value="Genomic_DNA"/>
</dbReference>
<comment type="caution">
    <text evidence="2">The sequence shown here is derived from an EMBL/GenBank/DDBJ whole genome shotgun (WGS) entry which is preliminary data.</text>
</comment>
<name>A0A645FSA1_9ZZZZ</name>
<organism evidence="2">
    <name type="scientific">bioreactor metagenome</name>
    <dbReference type="NCBI Taxonomy" id="1076179"/>
    <lineage>
        <taxon>unclassified sequences</taxon>
        <taxon>metagenomes</taxon>
        <taxon>ecological metagenomes</taxon>
    </lineage>
</organism>
<feature type="compositionally biased region" description="Basic and acidic residues" evidence="1">
    <location>
        <begin position="108"/>
        <end position="125"/>
    </location>
</feature>
<sequence>MRQAVEPGHHGAAARGQRRNRFEISVGVAHAELDHERQRGKRRQHRPHQDHQQEAVAHAEIAGAVAVAVPEEGAAQLGEQEDQIVGALRAIVGAVRNDQRRQQGQTEQHQDHAEGAMDGGETGHDLRAHRKWKPTWNSFSTFFTSFLRVQNMITWSSGSITVSWWAITTSP</sequence>
<accession>A0A645FSA1</accession>
<proteinExistence type="predicted"/>
<evidence type="ECO:0000313" key="2">
    <source>
        <dbReference type="EMBL" id="MPN16502.1"/>
    </source>
</evidence>
<evidence type="ECO:0000256" key="1">
    <source>
        <dbReference type="SAM" id="MobiDB-lite"/>
    </source>
</evidence>
<feature type="region of interest" description="Disordered" evidence="1">
    <location>
        <begin position="98"/>
        <end position="125"/>
    </location>
</feature>
<reference evidence="2" key="1">
    <citation type="submission" date="2019-08" db="EMBL/GenBank/DDBJ databases">
        <authorList>
            <person name="Kucharzyk K."/>
            <person name="Murdoch R.W."/>
            <person name="Higgins S."/>
            <person name="Loffler F."/>
        </authorList>
    </citation>
    <scope>NUCLEOTIDE SEQUENCE</scope>
</reference>